<comment type="caution">
    <text evidence="3">The sequence shown here is derived from an EMBL/GenBank/DDBJ whole genome shotgun (WGS) entry which is preliminary data.</text>
</comment>
<dbReference type="EMBL" id="JALLAZ020001678">
    <property type="protein sequence ID" value="KAL3768431.1"/>
    <property type="molecule type" value="Genomic_DNA"/>
</dbReference>
<proteinExistence type="predicted"/>
<evidence type="ECO:0000259" key="2">
    <source>
        <dbReference type="Pfam" id="PF01789"/>
    </source>
</evidence>
<gene>
    <name evidence="3" type="ORF">ACHAW5_005844</name>
</gene>
<dbReference type="Gene3D" id="3.40.1000.10">
    <property type="entry name" value="Mog1/PsbP, alpha/beta/alpha sandwich"/>
    <property type="match status" value="1"/>
</dbReference>
<evidence type="ECO:0000313" key="3">
    <source>
        <dbReference type="EMBL" id="KAL3768431.1"/>
    </source>
</evidence>
<feature type="signal peptide" evidence="1">
    <location>
        <begin position="1"/>
        <end position="23"/>
    </location>
</feature>
<name>A0ABD3N039_9STRA</name>
<organism evidence="3 4">
    <name type="scientific">Stephanodiscus triporus</name>
    <dbReference type="NCBI Taxonomy" id="2934178"/>
    <lineage>
        <taxon>Eukaryota</taxon>
        <taxon>Sar</taxon>
        <taxon>Stramenopiles</taxon>
        <taxon>Ochrophyta</taxon>
        <taxon>Bacillariophyta</taxon>
        <taxon>Coscinodiscophyceae</taxon>
        <taxon>Thalassiosirophycidae</taxon>
        <taxon>Stephanodiscales</taxon>
        <taxon>Stephanodiscaceae</taxon>
        <taxon>Stephanodiscus</taxon>
    </lineage>
</organism>
<dbReference type="Proteomes" id="UP001530315">
    <property type="component" value="Unassembled WGS sequence"/>
</dbReference>
<keyword evidence="1" id="KW-0732">Signal</keyword>
<feature type="domain" description="PsbP C-terminal" evidence="2">
    <location>
        <begin position="156"/>
        <end position="270"/>
    </location>
</feature>
<reference evidence="3 4" key="1">
    <citation type="submission" date="2024-10" db="EMBL/GenBank/DDBJ databases">
        <title>Updated reference genomes for cyclostephanoid diatoms.</title>
        <authorList>
            <person name="Roberts W.R."/>
            <person name="Alverson A.J."/>
        </authorList>
    </citation>
    <scope>NUCLEOTIDE SEQUENCE [LARGE SCALE GENOMIC DNA]</scope>
    <source>
        <strain evidence="3 4">AJA276-08</strain>
    </source>
</reference>
<dbReference type="AlphaFoldDB" id="A0ABD3N039"/>
<dbReference type="Pfam" id="PF01789">
    <property type="entry name" value="PsbP"/>
    <property type="match status" value="1"/>
</dbReference>
<dbReference type="PANTHER" id="PTHR31407">
    <property type="match status" value="1"/>
</dbReference>
<keyword evidence="4" id="KW-1185">Reference proteome</keyword>
<dbReference type="InterPro" id="IPR002683">
    <property type="entry name" value="PsbP_C"/>
</dbReference>
<evidence type="ECO:0000256" key="1">
    <source>
        <dbReference type="SAM" id="SignalP"/>
    </source>
</evidence>
<dbReference type="InterPro" id="IPR016123">
    <property type="entry name" value="Mog1/PsbP_a/b/a-sand"/>
</dbReference>
<evidence type="ECO:0000313" key="4">
    <source>
        <dbReference type="Proteomes" id="UP001530315"/>
    </source>
</evidence>
<sequence length="272" mass="29094">MTTAKRIIIACVLLIASASVIAAFAPASPVVRPATRLSAADIDDVDEGRSGTTIVASGRRRAIRRLSAVAVAASSWSSSTLPLLVSPLRPTAYASAADAPAASSSGPYVRTSSPNDKFRFGYAVVPPPGFAPSNRPLRTHLDEINFSPPDGRGGYTLGITVDPVRISSIREFGTPEEVAARVVTAEVNRDGVFEVTLAKDPREDISAEGGGEGGGYDVEYVSDGKRGKKRFVTRIYVRDGFLYVLTVQSKEDEYDKAREAEVLECVRSFRPL</sequence>
<protein>
    <recommendedName>
        <fullName evidence="2">PsbP C-terminal domain-containing protein</fullName>
    </recommendedName>
</protein>
<accession>A0ABD3N039</accession>
<dbReference type="PANTHER" id="PTHR31407:SF16">
    <property type="entry name" value="PSBP DOMAIN-CONTAINING PROTEIN 7, CHLOROPLASTIC"/>
    <property type="match status" value="1"/>
</dbReference>
<dbReference type="SUPFAM" id="SSF55724">
    <property type="entry name" value="Mog1p/PsbP-like"/>
    <property type="match status" value="1"/>
</dbReference>
<feature type="chain" id="PRO_5044895219" description="PsbP C-terminal domain-containing protein" evidence="1">
    <location>
        <begin position="24"/>
        <end position="272"/>
    </location>
</feature>